<proteinExistence type="inferred from homology"/>
<keyword evidence="9" id="KW-1015">Disulfide bond</keyword>
<evidence type="ECO:0000259" key="13">
    <source>
        <dbReference type="PROSITE" id="PS51123"/>
    </source>
</evidence>
<organism evidence="14 15">
    <name type="scientific">Shewanella psychropiezotolerans</name>
    <dbReference type="NCBI Taxonomy" id="2593655"/>
    <lineage>
        <taxon>Bacteria</taxon>
        <taxon>Pseudomonadati</taxon>
        <taxon>Pseudomonadota</taxon>
        <taxon>Gammaproteobacteria</taxon>
        <taxon>Alteromonadales</taxon>
        <taxon>Shewanellaceae</taxon>
        <taxon>Shewanella</taxon>
    </lineage>
</organism>
<accession>A0ABX5X4P2</accession>
<evidence type="ECO:0000256" key="5">
    <source>
        <dbReference type="ARBA" id="ARBA00022692"/>
    </source>
</evidence>
<feature type="chain" id="PRO_5045147389" evidence="12">
    <location>
        <begin position="29"/>
        <end position="365"/>
    </location>
</feature>
<dbReference type="Proteomes" id="UP000315947">
    <property type="component" value="Chromosome"/>
</dbReference>
<dbReference type="PRINTS" id="PR01022">
    <property type="entry name" value="OUTRMMBRANEA"/>
</dbReference>
<sequence>MYSLKRTSSLVQISALSLLASSSFFVMADDMTQANEVKSNDPLTVQDDSFFYLGAKGGWVNYQNACEAQAVDCDANDSAWGGFAGYQFHRNWGVETGYNDFGQASAVYPESGLFNEYIGTMKGWEFSLKGNLPLTENLDLFGKAGTLRWDGNNTGPFSYNSDNGWSPMVGIGLEYKFTPSWVARVEYQYFDSVGSDLLGGSNIHFTSLGLSYRFGQTKSMAKPVTQPAPVAVEQVVIAPSPIVIAAVIQAVHFDFDSQVPLQTHILVEVAEHLNQYPSSSVVLQGYTDAVGTSDYNLKLSKRRAESVASYLKELGVRDIQISIEALGETHPEIDNMTEAHRANNRRVYITIPEITVSQDSDESAL</sequence>
<dbReference type="Pfam" id="PF00691">
    <property type="entry name" value="OmpA"/>
    <property type="match status" value="1"/>
</dbReference>
<gene>
    <name evidence="14" type="ORF">FM037_18750</name>
</gene>
<evidence type="ECO:0000256" key="12">
    <source>
        <dbReference type="SAM" id="SignalP"/>
    </source>
</evidence>
<comment type="subcellular location">
    <subcellularLocation>
        <location evidence="1">Cell outer membrane</location>
        <topology evidence="1">Multi-pass membrane protein</topology>
    </subcellularLocation>
</comment>
<evidence type="ECO:0000256" key="2">
    <source>
        <dbReference type="ARBA" id="ARBA00005710"/>
    </source>
</evidence>
<dbReference type="CDD" id="cd07185">
    <property type="entry name" value="OmpA_C-like"/>
    <property type="match status" value="1"/>
</dbReference>
<keyword evidence="5" id="KW-0812">Transmembrane</keyword>
<dbReference type="PRINTS" id="PR01021">
    <property type="entry name" value="OMPADOMAIN"/>
</dbReference>
<dbReference type="RefSeq" id="WP_144047232.1">
    <property type="nucleotide sequence ID" value="NZ_CP041614.1"/>
</dbReference>
<dbReference type="InterPro" id="IPR036737">
    <property type="entry name" value="OmpA-like_sf"/>
</dbReference>
<evidence type="ECO:0000256" key="10">
    <source>
        <dbReference type="ARBA" id="ARBA00023237"/>
    </source>
</evidence>
<evidence type="ECO:0000313" key="15">
    <source>
        <dbReference type="Proteomes" id="UP000315947"/>
    </source>
</evidence>
<keyword evidence="4" id="KW-1134">Transmembrane beta strand</keyword>
<evidence type="ECO:0000256" key="9">
    <source>
        <dbReference type="ARBA" id="ARBA00023157"/>
    </source>
</evidence>
<evidence type="ECO:0000313" key="14">
    <source>
        <dbReference type="EMBL" id="QDO84883.1"/>
    </source>
</evidence>
<keyword evidence="15" id="KW-1185">Reference proteome</keyword>
<dbReference type="InterPro" id="IPR006665">
    <property type="entry name" value="OmpA-like"/>
</dbReference>
<dbReference type="SUPFAM" id="SSF103088">
    <property type="entry name" value="OmpA-like"/>
    <property type="match status" value="1"/>
</dbReference>
<keyword evidence="6" id="KW-0406">Ion transport</keyword>
<dbReference type="InterPro" id="IPR002368">
    <property type="entry name" value="OmpA"/>
</dbReference>
<keyword evidence="10" id="KW-0998">Cell outer membrane</keyword>
<dbReference type="InterPro" id="IPR000498">
    <property type="entry name" value="OmpA-like_TM_dom"/>
</dbReference>
<evidence type="ECO:0000256" key="4">
    <source>
        <dbReference type="ARBA" id="ARBA00022452"/>
    </source>
</evidence>
<dbReference type="InterPro" id="IPR006664">
    <property type="entry name" value="OMP_bac"/>
</dbReference>
<evidence type="ECO:0000256" key="11">
    <source>
        <dbReference type="PROSITE-ProRule" id="PRU00473"/>
    </source>
</evidence>
<keyword evidence="8 11" id="KW-0472">Membrane</keyword>
<evidence type="ECO:0000256" key="7">
    <source>
        <dbReference type="ARBA" id="ARBA00023114"/>
    </source>
</evidence>
<dbReference type="InterPro" id="IPR011250">
    <property type="entry name" value="OMP/PagP_B-barrel"/>
</dbReference>
<evidence type="ECO:0000256" key="3">
    <source>
        <dbReference type="ARBA" id="ARBA00022448"/>
    </source>
</evidence>
<feature type="domain" description="OmpA-like" evidence="13">
    <location>
        <begin position="240"/>
        <end position="355"/>
    </location>
</feature>
<feature type="signal peptide" evidence="12">
    <location>
        <begin position="1"/>
        <end position="28"/>
    </location>
</feature>
<keyword evidence="7" id="KW-0626">Porin</keyword>
<protein>
    <submittedName>
        <fullName evidence="14">Outer membrane beta-barrel protein</fullName>
    </submittedName>
</protein>
<name>A0ABX5X4P2_9GAMM</name>
<keyword evidence="3" id="KW-0813">Transport</keyword>
<evidence type="ECO:0000256" key="6">
    <source>
        <dbReference type="ARBA" id="ARBA00023065"/>
    </source>
</evidence>
<dbReference type="Gene3D" id="2.40.160.20">
    <property type="match status" value="1"/>
</dbReference>
<dbReference type="Gene3D" id="3.30.1330.60">
    <property type="entry name" value="OmpA-like domain"/>
    <property type="match status" value="1"/>
</dbReference>
<evidence type="ECO:0000256" key="1">
    <source>
        <dbReference type="ARBA" id="ARBA00004571"/>
    </source>
</evidence>
<dbReference type="EMBL" id="CP041614">
    <property type="protein sequence ID" value="QDO84883.1"/>
    <property type="molecule type" value="Genomic_DNA"/>
</dbReference>
<evidence type="ECO:0000256" key="8">
    <source>
        <dbReference type="ARBA" id="ARBA00023136"/>
    </source>
</evidence>
<dbReference type="Pfam" id="PF01389">
    <property type="entry name" value="OmpA_membrane"/>
    <property type="match status" value="1"/>
</dbReference>
<dbReference type="PROSITE" id="PS51123">
    <property type="entry name" value="OMPA_2"/>
    <property type="match status" value="1"/>
</dbReference>
<reference evidence="14 15" key="1">
    <citation type="submission" date="2019-07" db="EMBL/GenBank/DDBJ databases">
        <title>Shewanella sp. YLB-06 whole genomic sequence.</title>
        <authorList>
            <person name="Yu L."/>
        </authorList>
    </citation>
    <scope>NUCLEOTIDE SEQUENCE [LARGE SCALE GENOMIC DNA]</scope>
    <source>
        <strain evidence="14 15">YLB-06</strain>
    </source>
</reference>
<keyword evidence="12" id="KW-0732">Signal</keyword>
<dbReference type="PANTHER" id="PTHR30329:SF21">
    <property type="entry name" value="LIPOPROTEIN YIAD-RELATED"/>
    <property type="match status" value="1"/>
</dbReference>
<dbReference type="PANTHER" id="PTHR30329">
    <property type="entry name" value="STATOR ELEMENT OF FLAGELLAR MOTOR COMPLEX"/>
    <property type="match status" value="1"/>
</dbReference>
<comment type="similarity">
    <text evidence="2">Belongs to the outer membrane OOP (TC 1.B.6) superfamily. OmpA family.</text>
</comment>
<dbReference type="SUPFAM" id="SSF56925">
    <property type="entry name" value="OMPA-like"/>
    <property type="match status" value="1"/>
</dbReference>
<dbReference type="InterPro" id="IPR050330">
    <property type="entry name" value="Bact_OuterMem_StrucFunc"/>
</dbReference>